<protein>
    <submittedName>
        <fullName evidence="11">Lysophosphatidylcholine acyltransferase 1-like</fullName>
    </submittedName>
</protein>
<dbReference type="Proteomes" id="UP001318040">
    <property type="component" value="Chromosome 20"/>
</dbReference>
<dbReference type="GO" id="GO:0006629">
    <property type="term" value="P:lipid metabolic process"/>
    <property type="evidence" value="ECO:0007669"/>
    <property type="project" value="UniProtKB-KW"/>
</dbReference>
<keyword evidence="5" id="KW-0472">Membrane</keyword>
<dbReference type="GO" id="GO:0005509">
    <property type="term" value="F:calcium ion binding"/>
    <property type="evidence" value="ECO:0007669"/>
    <property type="project" value="InterPro"/>
</dbReference>
<evidence type="ECO:0000313" key="11">
    <source>
        <dbReference type="RefSeq" id="XP_032813329.1"/>
    </source>
</evidence>
<name>A0AAJ7T9J7_PETMA</name>
<dbReference type="PROSITE" id="PS50222">
    <property type="entry name" value="EF_HAND_2"/>
    <property type="match status" value="1"/>
</dbReference>
<evidence type="ECO:0000256" key="3">
    <source>
        <dbReference type="ARBA" id="ARBA00022989"/>
    </source>
</evidence>
<proteinExistence type="predicted"/>
<keyword evidence="10" id="KW-1185">Reference proteome</keyword>
<feature type="domain" description="EF-hand" evidence="9">
    <location>
        <begin position="328"/>
        <end position="363"/>
    </location>
</feature>
<feature type="chain" id="PRO_5042522875" evidence="8">
    <location>
        <begin position="28"/>
        <end position="453"/>
    </location>
</feature>
<dbReference type="InterPro" id="IPR011992">
    <property type="entry name" value="EF-hand-dom_pair"/>
</dbReference>
<keyword evidence="8" id="KW-0732">Signal</keyword>
<keyword evidence="1" id="KW-0808">Transferase</keyword>
<dbReference type="AlphaFoldDB" id="A0AAJ7T9J7"/>
<feature type="signal peptide" evidence="8">
    <location>
        <begin position="1"/>
        <end position="27"/>
    </location>
</feature>
<evidence type="ECO:0000256" key="2">
    <source>
        <dbReference type="ARBA" id="ARBA00022692"/>
    </source>
</evidence>
<dbReference type="Gene3D" id="1.10.238.10">
    <property type="entry name" value="EF-hand"/>
    <property type="match status" value="1"/>
</dbReference>
<keyword evidence="2" id="KW-0812">Transmembrane</keyword>
<evidence type="ECO:0000256" key="8">
    <source>
        <dbReference type="SAM" id="SignalP"/>
    </source>
</evidence>
<evidence type="ECO:0000256" key="5">
    <source>
        <dbReference type="ARBA" id="ARBA00023136"/>
    </source>
</evidence>
<dbReference type="SUPFAM" id="SSF47473">
    <property type="entry name" value="EF-hand"/>
    <property type="match status" value="1"/>
</dbReference>
<keyword evidence="3" id="KW-1133">Transmembrane helix</keyword>
<dbReference type="GO" id="GO:0047184">
    <property type="term" value="F:1-acylglycerophosphocholine O-acyltransferase activity"/>
    <property type="evidence" value="ECO:0007669"/>
    <property type="project" value="TreeGrafter"/>
</dbReference>
<evidence type="ECO:0000256" key="6">
    <source>
        <dbReference type="ARBA" id="ARBA00023315"/>
    </source>
</evidence>
<evidence type="ECO:0000259" key="9">
    <source>
        <dbReference type="PROSITE" id="PS50222"/>
    </source>
</evidence>
<sequence length="453" mass="49186">MSLAERLLRRLWRWLWLLCGFELREEGGPPATPLEAPLLLIAPHTSHFDVIPVTIHLAALLSDADAAPGLPLMGAVLGALQAVRVGGEEAVRAERAAEETRRRVERAAKGALPQRHLAVFLEETEPGKGAGSACERGALAAGVAAQAVLIKYETEVVSWAVHGPSPMKVLWLTMCRPRCRVLIQYLPVYTPSEEERKDPDLYANNLRAQVHRALQETAPPTGEVSRTPVRSGSRGGPGGVPQREHLLELLQSLKLLVDRAIPELEAISERVRALGGLRVTPRDLAACLARPEGPHMRVLHAAFDPGARGHVDAREVLVGLVRAVWPAQCHETLDLAFQVYDARGQGEVTQEEVLGALHATLGPDLPFDPIALFRAADPHHTGAVTYAAFMEVAQRCPEFRVMCGGEGATGDPDRARKGPEGPYRPQKPPSDAYAYADFMQSRSGEPGARLKTE</sequence>
<evidence type="ECO:0000256" key="4">
    <source>
        <dbReference type="ARBA" id="ARBA00023098"/>
    </source>
</evidence>
<accession>A0AAJ7T9J7</accession>
<evidence type="ECO:0000256" key="7">
    <source>
        <dbReference type="SAM" id="MobiDB-lite"/>
    </source>
</evidence>
<dbReference type="PANTHER" id="PTHR23063:SF57">
    <property type="entry name" value="LYSOPHOSPHATIDYLCHOLINE ACYLTRANSFERASE 1"/>
    <property type="match status" value="1"/>
</dbReference>
<dbReference type="GO" id="GO:0005783">
    <property type="term" value="C:endoplasmic reticulum"/>
    <property type="evidence" value="ECO:0007669"/>
    <property type="project" value="TreeGrafter"/>
</dbReference>
<keyword evidence="6" id="KW-0012">Acyltransferase</keyword>
<dbReference type="GO" id="GO:0042171">
    <property type="term" value="F:lysophosphatidic acid acyltransferase activity"/>
    <property type="evidence" value="ECO:0007669"/>
    <property type="project" value="TreeGrafter"/>
</dbReference>
<dbReference type="KEGG" id="pmrn:116944046"/>
<dbReference type="RefSeq" id="XP_032813329.1">
    <property type="nucleotide sequence ID" value="XM_032957438.1"/>
</dbReference>
<keyword evidence="4" id="KW-0443">Lipid metabolism</keyword>
<dbReference type="PANTHER" id="PTHR23063">
    <property type="entry name" value="PHOSPHOLIPID ACYLTRANSFERASE"/>
    <property type="match status" value="1"/>
</dbReference>
<feature type="region of interest" description="Disordered" evidence="7">
    <location>
        <begin position="213"/>
        <end position="241"/>
    </location>
</feature>
<evidence type="ECO:0000256" key="1">
    <source>
        <dbReference type="ARBA" id="ARBA00022679"/>
    </source>
</evidence>
<organism evidence="10 11">
    <name type="scientific">Petromyzon marinus</name>
    <name type="common">Sea lamprey</name>
    <dbReference type="NCBI Taxonomy" id="7757"/>
    <lineage>
        <taxon>Eukaryota</taxon>
        <taxon>Metazoa</taxon>
        <taxon>Chordata</taxon>
        <taxon>Craniata</taxon>
        <taxon>Vertebrata</taxon>
        <taxon>Cyclostomata</taxon>
        <taxon>Hyperoartia</taxon>
        <taxon>Petromyzontiformes</taxon>
        <taxon>Petromyzontidae</taxon>
        <taxon>Petromyzon</taxon>
    </lineage>
</organism>
<gene>
    <name evidence="11" type="primary">LOC116944046</name>
</gene>
<feature type="region of interest" description="Disordered" evidence="7">
    <location>
        <begin position="407"/>
        <end position="431"/>
    </location>
</feature>
<reference evidence="11" key="1">
    <citation type="submission" date="2025-08" db="UniProtKB">
        <authorList>
            <consortium name="RefSeq"/>
        </authorList>
    </citation>
    <scope>IDENTIFICATION</scope>
    <source>
        <tissue evidence="11">Sperm</tissue>
    </source>
</reference>
<evidence type="ECO:0000313" key="10">
    <source>
        <dbReference type="Proteomes" id="UP001318040"/>
    </source>
</evidence>
<dbReference type="InterPro" id="IPR002048">
    <property type="entry name" value="EF_hand_dom"/>
</dbReference>